<gene>
    <name evidence="1" type="ORF">LCGC14_0941180</name>
</gene>
<dbReference type="AlphaFoldDB" id="A0A0F9RRD8"/>
<accession>A0A0F9RRD8</accession>
<protein>
    <submittedName>
        <fullName evidence="1">Uncharacterized protein</fullName>
    </submittedName>
</protein>
<comment type="caution">
    <text evidence="1">The sequence shown here is derived from an EMBL/GenBank/DDBJ whole genome shotgun (WGS) entry which is preliminary data.</text>
</comment>
<organism evidence="1">
    <name type="scientific">marine sediment metagenome</name>
    <dbReference type="NCBI Taxonomy" id="412755"/>
    <lineage>
        <taxon>unclassified sequences</taxon>
        <taxon>metagenomes</taxon>
        <taxon>ecological metagenomes</taxon>
    </lineage>
</organism>
<name>A0A0F9RRD8_9ZZZZ</name>
<dbReference type="EMBL" id="LAZR01003293">
    <property type="protein sequence ID" value="KKN19893.1"/>
    <property type="molecule type" value="Genomic_DNA"/>
</dbReference>
<evidence type="ECO:0000313" key="1">
    <source>
        <dbReference type="EMBL" id="KKN19893.1"/>
    </source>
</evidence>
<sequence length="78" mass="8455">METELIYVSAESSEYITFTCGKCKKGAKLVTIRPDEPNPSTDLKNITILGFEVECPECGEEGFFKMNLMGAEAKGVGG</sequence>
<reference evidence="1" key="1">
    <citation type="journal article" date="2015" name="Nature">
        <title>Complex archaea that bridge the gap between prokaryotes and eukaryotes.</title>
        <authorList>
            <person name="Spang A."/>
            <person name="Saw J.H."/>
            <person name="Jorgensen S.L."/>
            <person name="Zaremba-Niedzwiedzka K."/>
            <person name="Martijn J."/>
            <person name="Lind A.E."/>
            <person name="van Eijk R."/>
            <person name="Schleper C."/>
            <person name="Guy L."/>
            <person name="Ettema T.J."/>
        </authorList>
    </citation>
    <scope>NUCLEOTIDE SEQUENCE</scope>
</reference>
<proteinExistence type="predicted"/>